<evidence type="ECO:0000313" key="2">
    <source>
        <dbReference type="EMBL" id="SDM52668.1"/>
    </source>
</evidence>
<protein>
    <submittedName>
        <fullName evidence="2">1-acyl-sn-glycerol-3-phosphate acyltransferase</fullName>
    </submittedName>
</protein>
<sequence>MAVGDSKKIVIENIAKAASEGRFNDKVEIDDAILSREERKYILGKFVKHRCSISYIYRNFIARRVVDIATDLVNAKTELVGIENIKNYKGGAIATSNHFNPVDTTIVRYGLKKAGRHKMFIVSQDTNLLMKGILRFLTNYADTIPISPDKDYMNRHFHRTLNHLLTKKKEIVLIYPEQEMWYNYRKPRPPKRGAYFYAAKFNVPILSFFTEMIDEPGSGKPGAEFDNVRYRLHILPPIYPDPNLPERENSVIMMQKDYEQKKAAYEAAYGKKLEYEFEKTDIAGWRL</sequence>
<keyword evidence="3" id="KW-1185">Reference proteome</keyword>
<dbReference type="SMART" id="SM00563">
    <property type="entry name" value="PlsC"/>
    <property type="match status" value="1"/>
</dbReference>
<keyword evidence="2" id="KW-0808">Transferase</keyword>
<dbReference type="OrthoDB" id="2040407at2"/>
<evidence type="ECO:0000313" key="3">
    <source>
        <dbReference type="Proteomes" id="UP000187651"/>
    </source>
</evidence>
<dbReference type="CDD" id="cd07989">
    <property type="entry name" value="LPLAT_AGPAT-like"/>
    <property type="match status" value="1"/>
</dbReference>
<feature type="domain" description="Phospholipid/glycerol acyltransferase" evidence="1">
    <location>
        <begin position="92"/>
        <end position="210"/>
    </location>
</feature>
<keyword evidence="2" id="KW-0012">Acyltransferase</keyword>
<reference evidence="3" key="1">
    <citation type="submission" date="2016-10" db="EMBL/GenBank/DDBJ databases">
        <authorList>
            <person name="Varghese N."/>
            <person name="Submissions S."/>
        </authorList>
    </citation>
    <scope>NUCLEOTIDE SEQUENCE [LARGE SCALE GENOMIC DNA]</scope>
    <source>
        <strain evidence="3">M83</strain>
    </source>
</reference>
<evidence type="ECO:0000259" key="1">
    <source>
        <dbReference type="SMART" id="SM00563"/>
    </source>
</evidence>
<name>A0A1G9TYG4_9FIRM</name>
<gene>
    <name evidence="2" type="ORF">SAMN05216544_0542</name>
</gene>
<dbReference type="AlphaFoldDB" id="A0A1G9TYG4"/>
<dbReference type="GO" id="GO:0016746">
    <property type="term" value="F:acyltransferase activity"/>
    <property type="evidence" value="ECO:0007669"/>
    <property type="project" value="UniProtKB-KW"/>
</dbReference>
<dbReference type="Pfam" id="PF01553">
    <property type="entry name" value="Acyltransferase"/>
    <property type="match status" value="1"/>
</dbReference>
<dbReference type="Proteomes" id="UP000187651">
    <property type="component" value="Unassembled WGS sequence"/>
</dbReference>
<accession>A0A1G9TYG4</accession>
<organism evidence="2 3">
    <name type="scientific">Lachnospira pectinoschiza</name>
    <dbReference type="NCBI Taxonomy" id="28052"/>
    <lineage>
        <taxon>Bacteria</taxon>
        <taxon>Bacillati</taxon>
        <taxon>Bacillota</taxon>
        <taxon>Clostridia</taxon>
        <taxon>Lachnospirales</taxon>
        <taxon>Lachnospiraceae</taxon>
        <taxon>Lachnospira</taxon>
    </lineage>
</organism>
<dbReference type="EMBL" id="FNHZ01000001">
    <property type="protein sequence ID" value="SDM52668.1"/>
    <property type="molecule type" value="Genomic_DNA"/>
</dbReference>
<proteinExistence type="predicted"/>
<dbReference type="RefSeq" id="WP_074520799.1">
    <property type="nucleotide sequence ID" value="NZ_FNHZ01000001.1"/>
</dbReference>
<dbReference type="InterPro" id="IPR002123">
    <property type="entry name" value="Plipid/glycerol_acylTrfase"/>
</dbReference>
<dbReference type="SUPFAM" id="SSF69593">
    <property type="entry name" value="Glycerol-3-phosphate (1)-acyltransferase"/>
    <property type="match status" value="1"/>
</dbReference>